<dbReference type="EMBL" id="JAVJAF010000001">
    <property type="protein sequence ID" value="MDR6233199.1"/>
    <property type="molecule type" value="Genomic_DNA"/>
</dbReference>
<protein>
    <submittedName>
        <fullName evidence="2">Uncharacterized protein</fullName>
    </submittedName>
</protein>
<keyword evidence="1" id="KW-1133">Transmembrane helix</keyword>
<feature type="transmembrane region" description="Helical" evidence="1">
    <location>
        <begin position="346"/>
        <end position="364"/>
    </location>
</feature>
<feature type="transmembrane region" description="Helical" evidence="1">
    <location>
        <begin position="376"/>
        <end position="408"/>
    </location>
</feature>
<sequence length="526" mass="57901">MSVLSSVTPAGVQIRRRPFWLGGLAVALLLLIALLWRLPDFRDGIGAQSLEASYHVLLSLNALDESGVARHWWLPTITLGGSHDQQVSWGATIPTHSGAYVYTSFTSYGFLAPYLGLKAAGLAPSLHSLALFNAALGALTALLLFRLLYLVLRSNGARRGLAATTATLACLIAVFSREALLSQGVLYWVQSFYQVLLLGCLLTFFHYLETPDARQRTRLGWLLAGLVCFGALTEWTGYVFGGGLAALFWLQRQRLPEGRRMAWRLAFASALAGLLVLLHYSLAAGLLPTLKAFARRFLARSPNNAHLSDFFAGYGLSFGLFLAAVAVAGVVLLWRRRALNWPRSTALLLVAASVPLLENLLLLQHATQFSFDRLKFIFPAALLLGLAFITLKTTGRAVLAVLLVVAALQNAHTYRSDLAGYAGWTAIDRQNQALASLVRNQVDLGCTLISTDMTVRGYANLLFHRSIHELQRQPLDYRREPGACGGLYLEGRDFRVDLPEYTRARLTLADGRQLTYAKVDGDWRRQ</sequence>
<keyword evidence="1" id="KW-0812">Transmembrane</keyword>
<proteinExistence type="predicted"/>
<dbReference type="RefSeq" id="WP_309755863.1">
    <property type="nucleotide sequence ID" value="NZ_JAVJAF010000001.1"/>
</dbReference>
<keyword evidence="1" id="KW-0472">Membrane</keyword>
<evidence type="ECO:0000313" key="3">
    <source>
        <dbReference type="Proteomes" id="UP001268036"/>
    </source>
</evidence>
<evidence type="ECO:0000313" key="2">
    <source>
        <dbReference type="EMBL" id="MDR6233199.1"/>
    </source>
</evidence>
<accession>A0AAJ2BMK0</accession>
<feature type="transmembrane region" description="Helical" evidence="1">
    <location>
        <begin position="157"/>
        <end position="175"/>
    </location>
</feature>
<organism evidence="2 3">
    <name type="scientific">Pseudomonas oryzihabitans</name>
    <dbReference type="NCBI Taxonomy" id="47885"/>
    <lineage>
        <taxon>Bacteria</taxon>
        <taxon>Pseudomonadati</taxon>
        <taxon>Pseudomonadota</taxon>
        <taxon>Gammaproteobacteria</taxon>
        <taxon>Pseudomonadales</taxon>
        <taxon>Pseudomonadaceae</taxon>
        <taxon>Pseudomonas</taxon>
    </lineage>
</organism>
<reference evidence="2" key="1">
    <citation type="submission" date="2023-08" db="EMBL/GenBank/DDBJ databases">
        <title>Functional and genomic diversity of the sorghum phyllosphere microbiome.</title>
        <authorList>
            <person name="Shade A."/>
        </authorList>
    </citation>
    <scope>NUCLEOTIDE SEQUENCE</scope>
    <source>
        <strain evidence="2">SORGH_AS_0201</strain>
    </source>
</reference>
<gene>
    <name evidence="2" type="ORF">QE440_000940</name>
</gene>
<feature type="transmembrane region" description="Helical" evidence="1">
    <location>
        <begin position="262"/>
        <end position="290"/>
    </location>
</feature>
<feature type="transmembrane region" description="Helical" evidence="1">
    <location>
        <begin position="310"/>
        <end position="334"/>
    </location>
</feature>
<evidence type="ECO:0000256" key="1">
    <source>
        <dbReference type="SAM" id="Phobius"/>
    </source>
</evidence>
<dbReference type="Proteomes" id="UP001268036">
    <property type="component" value="Unassembled WGS sequence"/>
</dbReference>
<feature type="transmembrane region" description="Helical" evidence="1">
    <location>
        <begin position="19"/>
        <end position="38"/>
    </location>
</feature>
<feature type="transmembrane region" description="Helical" evidence="1">
    <location>
        <begin position="99"/>
        <end position="117"/>
    </location>
</feature>
<feature type="transmembrane region" description="Helical" evidence="1">
    <location>
        <begin position="220"/>
        <end position="250"/>
    </location>
</feature>
<dbReference type="AlphaFoldDB" id="A0AAJ2BMK0"/>
<name>A0AAJ2BMK0_9PSED</name>
<feature type="transmembrane region" description="Helical" evidence="1">
    <location>
        <begin position="187"/>
        <end position="208"/>
    </location>
</feature>
<feature type="transmembrane region" description="Helical" evidence="1">
    <location>
        <begin position="129"/>
        <end position="151"/>
    </location>
</feature>
<comment type="caution">
    <text evidence="2">The sequence shown here is derived from an EMBL/GenBank/DDBJ whole genome shotgun (WGS) entry which is preliminary data.</text>
</comment>